<comment type="caution">
    <text evidence="2">The sequence shown here is derived from an EMBL/GenBank/DDBJ whole genome shotgun (WGS) entry which is preliminary data.</text>
</comment>
<dbReference type="Proteomes" id="UP001373714">
    <property type="component" value="Unassembled WGS sequence"/>
</dbReference>
<evidence type="ECO:0008006" key="4">
    <source>
        <dbReference type="Google" id="ProtNLM"/>
    </source>
</evidence>
<name>A0AAV9V842_9PEZI</name>
<dbReference type="AlphaFoldDB" id="A0AAV9V842"/>
<protein>
    <recommendedName>
        <fullName evidence="4">ATP synthase F0 subunit 8</fullName>
    </recommendedName>
</protein>
<evidence type="ECO:0000313" key="2">
    <source>
        <dbReference type="EMBL" id="KAK6358185.1"/>
    </source>
</evidence>
<dbReference type="EMBL" id="JAVHNS010000004">
    <property type="protein sequence ID" value="KAK6358185.1"/>
    <property type="molecule type" value="Genomic_DNA"/>
</dbReference>
<evidence type="ECO:0000313" key="3">
    <source>
        <dbReference type="Proteomes" id="UP001373714"/>
    </source>
</evidence>
<feature type="transmembrane region" description="Helical" evidence="1">
    <location>
        <begin position="12"/>
        <end position="33"/>
    </location>
</feature>
<keyword evidence="1" id="KW-1133">Transmembrane helix</keyword>
<sequence length="51" mass="5779">MRALDNSELGALLAVIGVGVIGFLIMFYKFGWFPFRFVSRKDKTINEITPV</sequence>
<organism evidence="2 3">
    <name type="scientific">Orbilia blumenaviensis</name>
    <dbReference type="NCBI Taxonomy" id="1796055"/>
    <lineage>
        <taxon>Eukaryota</taxon>
        <taxon>Fungi</taxon>
        <taxon>Dikarya</taxon>
        <taxon>Ascomycota</taxon>
        <taxon>Pezizomycotina</taxon>
        <taxon>Orbiliomycetes</taxon>
        <taxon>Orbiliales</taxon>
        <taxon>Orbiliaceae</taxon>
        <taxon>Orbilia</taxon>
    </lineage>
</organism>
<keyword evidence="1" id="KW-0472">Membrane</keyword>
<accession>A0AAV9V842</accession>
<proteinExistence type="predicted"/>
<gene>
    <name evidence="2" type="ORF">TWF730_007538</name>
</gene>
<evidence type="ECO:0000256" key="1">
    <source>
        <dbReference type="SAM" id="Phobius"/>
    </source>
</evidence>
<reference evidence="2 3" key="1">
    <citation type="submission" date="2019-10" db="EMBL/GenBank/DDBJ databases">
        <authorList>
            <person name="Palmer J.M."/>
        </authorList>
    </citation>
    <scope>NUCLEOTIDE SEQUENCE [LARGE SCALE GENOMIC DNA]</scope>
    <source>
        <strain evidence="2 3">TWF730</strain>
    </source>
</reference>
<keyword evidence="1" id="KW-0812">Transmembrane</keyword>
<keyword evidence="3" id="KW-1185">Reference proteome</keyword>